<name>A0A7W3PP52_9MICO</name>
<dbReference type="PANTHER" id="PTHR21599:SF0">
    <property type="entry name" value="GLYCERATE KINASE"/>
    <property type="match status" value="1"/>
</dbReference>
<evidence type="ECO:0000313" key="5">
    <source>
        <dbReference type="EMBL" id="MBA8829549.1"/>
    </source>
</evidence>
<evidence type="ECO:0000256" key="3">
    <source>
        <dbReference type="ARBA" id="ARBA00022777"/>
    </source>
</evidence>
<dbReference type="Gene3D" id="3.40.50.10350">
    <property type="entry name" value="Glycerate kinase, domain 1"/>
    <property type="match status" value="1"/>
</dbReference>
<dbReference type="GO" id="GO:0008887">
    <property type="term" value="F:glycerate kinase activity"/>
    <property type="evidence" value="ECO:0007669"/>
    <property type="project" value="UniProtKB-UniRule"/>
</dbReference>
<keyword evidence="2 4" id="KW-0808">Transferase</keyword>
<dbReference type="InterPro" id="IPR036129">
    <property type="entry name" value="Glycerate_kinase_sf"/>
</dbReference>
<keyword evidence="3 4" id="KW-0418">Kinase</keyword>
<dbReference type="SUPFAM" id="SSF110738">
    <property type="entry name" value="Glycerate kinase I"/>
    <property type="match status" value="1"/>
</dbReference>
<evidence type="ECO:0000256" key="2">
    <source>
        <dbReference type="ARBA" id="ARBA00022679"/>
    </source>
</evidence>
<sequence>MRIVIAPDSFKGSLSAAEAAAAMAAGVRDVFGDTANIVQRPMADGGEGTLDVIASAWEVVPETMTTVDAIGRPIRARFGISTDGRRAIIEAAEANGLPHVSDVTLRPLRADTFGVGLIARKVLDRGATEILLCIGGSATTDGGTGLLTALGVRFLDAHGRNVAPGGEGLAAITSVDLSHLHARARLATWRIAVDVDNPLCGEQGAAATFGPQKGASPHDVGLLDAGLAHLAGILHDVVNAPVNAVADIQSLTGPGFGAAGGLPVCMVALLDAHMVQGSRLVVDAIGLAEAMAGATLVFTGEGSFDSQSLGGKVIDGVIAAASQDCPIIVIAGRVALSAAETRAAGVAGAFSIAPGPTDLARLVTTAAERVRETTAHVCGLLAARA</sequence>
<dbReference type="EC" id="2.7.1.31" evidence="5"/>
<dbReference type="Pfam" id="PF02595">
    <property type="entry name" value="Gly_kinase"/>
    <property type="match status" value="1"/>
</dbReference>
<dbReference type="InterPro" id="IPR004381">
    <property type="entry name" value="Glycerate_kinase"/>
</dbReference>
<dbReference type="InterPro" id="IPR018193">
    <property type="entry name" value="Glyc_kinase_flavodox-like_fold"/>
</dbReference>
<dbReference type="InterPro" id="IPR018197">
    <property type="entry name" value="Glycerate_kinase_RE-like"/>
</dbReference>
<organism evidence="5 6">
    <name type="scientific">Alpinimonas psychrophila</name>
    <dbReference type="NCBI Taxonomy" id="748908"/>
    <lineage>
        <taxon>Bacteria</taxon>
        <taxon>Bacillati</taxon>
        <taxon>Actinomycetota</taxon>
        <taxon>Actinomycetes</taxon>
        <taxon>Micrococcales</taxon>
        <taxon>Microbacteriaceae</taxon>
        <taxon>Alpinimonas</taxon>
    </lineage>
</organism>
<dbReference type="PANTHER" id="PTHR21599">
    <property type="entry name" value="GLYCERATE KINASE"/>
    <property type="match status" value="1"/>
</dbReference>
<reference evidence="5 6" key="1">
    <citation type="submission" date="2020-07" db="EMBL/GenBank/DDBJ databases">
        <title>Sequencing the genomes of 1000 actinobacteria strains.</title>
        <authorList>
            <person name="Klenk H.-P."/>
        </authorList>
    </citation>
    <scope>NUCLEOTIDE SEQUENCE [LARGE SCALE GENOMIC DNA]</scope>
    <source>
        <strain evidence="5 6">DSM 23737</strain>
    </source>
</reference>
<evidence type="ECO:0000313" key="6">
    <source>
        <dbReference type="Proteomes" id="UP000524237"/>
    </source>
</evidence>
<evidence type="ECO:0000256" key="4">
    <source>
        <dbReference type="PIRNR" id="PIRNR006078"/>
    </source>
</evidence>
<dbReference type="PIRSF" id="PIRSF006078">
    <property type="entry name" value="GlxK"/>
    <property type="match status" value="1"/>
</dbReference>
<dbReference type="GO" id="GO:0031388">
    <property type="term" value="P:organic acid phosphorylation"/>
    <property type="evidence" value="ECO:0007669"/>
    <property type="project" value="UniProtKB-UniRule"/>
</dbReference>
<protein>
    <submittedName>
        <fullName evidence="5">Glycerate kinase</fullName>
        <ecNumber evidence="5">2.7.1.31</ecNumber>
    </submittedName>
</protein>
<dbReference type="Proteomes" id="UP000524237">
    <property type="component" value="Unassembled WGS sequence"/>
</dbReference>
<dbReference type="Gene3D" id="3.90.1510.10">
    <property type="entry name" value="Glycerate kinase, domain 2"/>
    <property type="match status" value="1"/>
</dbReference>
<comment type="caution">
    <text evidence="5">The sequence shown here is derived from an EMBL/GenBank/DDBJ whole genome shotgun (WGS) entry which is preliminary data.</text>
</comment>
<comment type="similarity">
    <text evidence="1 4">Belongs to the glycerate kinase type-1 family.</text>
</comment>
<accession>A0A7W3PP52</accession>
<dbReference type="AlphaFoldDB" id="A0A7W3PP52"/>
<dbReference type="RefSeq" id="WP_182484977.1">
    <property type="nucleotide sequence ID" value="NZ_JACGWU010000005.1"/>
</dbReference>
<keyword evidence="6" id="KW-1185">Reference proteome</keyword>
<proteinExistence type="inferred from homology"/>
<evidence type="ECO:0000256" key="1">
    <source>
        <dbReference type="ARBA" id="ARBA00006284"/>
    </source>
</evidence>
<dbReference type="NCBIfam" id="TIGR00045">
    <property type="entry name" value="glycerate kinase"/>
    <property type="match status" value="1"/>
</dbReference>
<gene>
    <name evidence="5" type="ORF">FB555_001658</name>
</gene>
<dbReference type="EMBL" id="JACGWU010000005">
    <property type="protein sequence ID" value="MBA8829549.1"/>
    <property type="molecule type" value="Genomic_DNA"/>
</dbReference>